<keyword evidence="10 12" id="KW-1133">Transmembrane helix</keyword>
<evidence type="ECO:0000256" key="3">
    <source>
        <dbReference type="ARBA" id="ARBA00008741"/>
    </source>
</evidence>
<sequence length="59" mass="6797">MNVLNSASGDLWYLWVAFDITFLVLAIEIAVTVNAGRKYRRRERIVQPSTRTSTLTERP</sequence>
<dbReference type="NCBIfam" id="TIGR03141">
    <property type="entry name" value="cytochro_ccmD"/>
    <property type="match status" value="1"/>
</dbReference>
<dbReference type="RefSeq" id="WP_060819114.1">
    <property type="nucleotide sequence ID" value="NZ_FCOC02000005.1"/>
</dbReference>
<keyword evidence="7" id="KW-0997">Cell inner membrane</keyword>
<keyword evidence="11 12" id="KW-0472">Membrane</keyword>
<evidence type="ECO:0000256" key="8">
    <source>
        <dbReference type="ARBA" id="ARBA00022692"/>
    </source>
</evidence>
<keyword evidence="9" id="KW-0201">Cytochrome c-type biogenesis</keyword>
<dbReference type="GO" id="GO:0017004">
    <property type="term" value="P:cytochrome complex assembly"/>
    <property type="evidence" value="ECO:0007669"/>
    <property type="project" value="UniProtKB-KW"/>
</dbReference>
<organism evidence="13 14">
    <name type="scientific">Caballeronia sordidicola</name>
    <name type="common">Burkholderia sordidicola</name>
    <dbReference type="NCBI Taxonomy" id="196367"/>
    <lineage>
        <taxon>Bacteria</taxon>
        <taxon>Pseudomonadati</taxon>
        <taxon>Pseudomonadota</taxon>
        <taxon>Betaproteobacteria</taxon>
        <taxon>Burkholderiales</taxon>
        <taxon>Burkholderiaceae</taxon>
        <taxon>Caballeronia</taxon>
    </lineage>
</organism>
<evidence type="ECO:0000256" key="10">
    <source>
        <dbReference type="ARBA" id="ARBA00022989"/>
    </source>
</evidence>
<feature type="transmembrane region" description="Helical" evidence="12">
    <location>
        <begin position="12"/>
        <end position="35"/>
    </location>
</feature>
<protein>
    <recommendedName>
        <fullName evidence="4">Heme exporter protein D</fullName>
    </recommendedName>
</protein>
<evidence type="ECO:0000313" key="14">
    <source>
        <dbReference type="Proteomes" id="UP000054893"/>
    </source>
</evidence>
<comment type="subcellular location">
    <subcellularLocation>
        <location evidence="2">Cell inner membrane</location>
        <topology evidence="2">Single-pass membrane protein</topology>
    </subcellularLocation>
</comment>
<evidence type="ECO:0000256" key="2">
    <source>
        <dbReference type="ARBA" id="ARBA00004377"/>
    </source>
</evidence>
<evidence type="ECO:0000256" key="5">
    <source>
        <dbReference type="ARBA" id="ARBA00022448"/>
    </source>
</evidence>
<reference evidence="13 14" key="1">
    <citation type="submission" date="2016-01" db="EMBL/GenBank/DDBJ databases">
        <authorList>
            <person name="Oliw E.H."/>
        </authorList>
    </citation>
    <scope>NUCLEOTIDE SEQUENCE [LARGE SCALE GENOMIC DNA]</scope>
    <source>
        <strain evidence="13">LMG 22029</strain>
    </source>
</reference>
<dbReference type="GO" id="GO:0015886">
    <property type="term" value="P:heme transport"/>
    <property type="evidence" value="ECO:0007669"/>
    <property type="project" value="InterPro"/>
</dbReference>
<dbReference type="AlphaFoldDB" id="A0A158G9W1"/>
<dbReference type="GO" id="GO:0005886">
    <property type="term" value="C:plasma membrane"/>
    <property type="evidence" value="ECO:0007669"/>
    <property type="project" value="UniProtKB-SubCell"/>
</dbReference>
<dbReference type="Proteomes" id="UP000054893">
    <property type="component" value="Unassembled WGS sequence"/>
</dbReference>
<evidence type="ECO:0000256" key="9">
    <source>
        <dbReference type="ARBA" id="ARBA00022748"/>
    </source>
</evidence>
<dbReference type="OrthoDB" id="9025810at2"/>
<evidence type="ECO:0000313" key="13">
    <source>
        <dbReference type="EMBL" id="SAL28904.1"/>
    </source>
</evidence>
<gene>
    <name evidence="13" type="ORF">AWB64_02460</name>
</gene>
<dbReference type="InterPro" id="IPR007078">
    <property type="entry name" value="Haem_export_protD_CcmD"/>
</dbReference>
<keyword evidence="5" id="KW-0813">Transport</keyword>
<evidence type="ECO:0000256" key="4">
    <source>
        <dbReference type="ARBA" id="ARBA00016461"/>
    </source>
</evidence>
<proteinExistence type="inferred from homology"/>
<keyword evidence="8 12" id="KW-0812">Transmembrane</keyword>
<evidence type="ECO:0000256" key="1">
    <source>
        <dbReference type="ARBA" id="ARBA00002442"/>
    </source>
</evidence>
<evidence type="ECO:0000256" key="7">
    <source>
        <dbReference type="ARBA" id="ARBA00022519"/>
    </source>
</evidence>
<evidence type="ECO:0000256" key="12">
    <source>
        <dbReference type="SAM" id="Phobius"/>
    </source>
</evidence>
<accession>A0A158G9W1</accession>
<keyword evidence="6" id="KW-1003">Cell membrane</keyword>
<comment type="function">
    <text evidence="1">Required for the export of heme to the periplasm for the biogenesis of c-type cytochromes.</text>
</comment>
<dbReference type="EMBL" id="FCOC02000005">
    <property type="protein sequence ID" value="SAL28904.1"/>
    <property type="molecule type" value="Genomic_DNA"/>
</dbReference>
<comment type="similarity">
    <text evidence="3">Belongs to the CcmD/CycX/HelD family.</text>
</comment>
<evidence type="ECO:0000256" key="11">
    <source>
        <dbReference type="ARBA" id="ARBA00023136"/>
    </source>
</evidence>
<name>A0A158G9W1_CABSO</name>
<evidence type="ECO:0000256" key="6">
    <source>
        <dbReference type="ARBA" id="ARBA00022475"/>
    </source>
</evidence>